<proteinExistence type="predicted"/>
<dbReference type="Pfam" id="PF09361">
    <property type="entry name" value="Phasin_2"/>
    <property type="match status" value="1"/>
</dbReference>
<protein>
    <submittedName>
        <fullName evidence="2">Phasin family protein</fullName>
    </submittedName>
</protein>
<comment type="caution">
    <text evidence="2">The sequence shown here is derived from an EMBL/GenBank/DDBJ whole genome shotgun (WGS) entry which is preliminary data.</text>
</comment>
<sequence>MATKTGNPFLDQDFSNIFDFKRYADQFQVPGLDSKALIEAQRKNIEAITQANRVAFEGMQAVAQRQGEILRQAMDESVKAMQDVGTANAPEDRVSKQTEIAKNAFETAIKNMRELAEMSAKSQTEALDLINTRVTEGFDEIRNSVAQATKEAQKAATAKSA</sequence>
<reference evidence="2 3" key="1">
    <citation type="submission" date="2018-07" db="EMBL/GenBank/DDBJ databases">
        <title>Venubactetium sediminum gen. nov., sp. nov., isolated from a marine solar saltern.</title>
        <authorList>
            <person name="Wang S."/>
        </authorList>
    </citation>
    <scope>NUCLEOTIDE SEQUENCE [LARGE SCALE GENOMIC DNA]</scope>
    <source>
        <strain evidence="2 3">WD2A32</strain>
    </source>
</reference>
<keyword evidence="3" id="KW-1185">Reference proteome</keyword>
<evidence type="ECO:0000259" key="1">
    <source>
        <dbReference type="Pfam" id="PF09361"/>
    </source>
</evidence>
<feature type="domain" description="Phasin" evidence="1">
    <location>
        <begin position="37"/>
        <end position="134"/>
    </location>
</feature>
<dbReference type="NCBIfam" id="TIGR01841">
    <property type="entry name" value="phasin"/>
    <property type="match status" value="1"/>
</dbReference>
<name>A0A369T7N7_9PROT</name>
<accession>A0A369T7N7</accession>
<dbReference type="RefSeq" id="WP_114583202.1">
    <property type="nucleotide sequence ID" value="NZ_QPMH01000018.1"/>
</dbReference>
<dbReference type="InterPro" id="IPR018968">
    <property type="entry name" value="Phasin"/>
</dbReference>
<dbReference type="InterPro" id="IPR010127">
    <property type="entry name" value="Phasin_subfam-1"/>
</dbReference>
<evidence type="ECO:0000313" key="3">
    <source>
        <dbReference type="Proteomes" id="UP000253941"/>
    </source>
</evidence>
<dbReference type="EMBL" id="QPMH01000018">
    <property type="protein sequence ID" value="RDD60892.1"/>
    <property type="molecule type" value="Genomic_DNA"/>
</dbReference>
<dbReference type="AlphaFoldDB" id="A0A369T7N7"/>
<organism evidence="2 3">
    <name type="scientific">Ferruginivarius sediminum</name>
    <dbReference type="NCBI Taxonomy" id="2661937"/>
    <lineage>
        <taxon>Bacteria</taxon>
        <taxon>Pseudomonadati</taxon>
        <taxon>Pseudomonadota</taxon>
        <taxon>Alphaproteobacteria</taxon>
        <taxon>Rhodospirillales</taxon>
        <taxon>Rhodospirillaceae</taxon>
        <taxon>Ferruginivarius</taxon>
    </lineage>
</organism>
<evidence type="ECO:0000313" key="2">
    <source>
        <dbReference type="EMBL" id="RDD60892.1"/>
    </source>
</evidence>
<gene>
    <name evidence="2" type="ORF">DRB17_15635</name>
</gene>
<dbReference type="Proteomes" id="UP000253941">
    <property type="component" value="Unassembled WGS sequence"/>
</dbReference>